<name>A0ABY1RF50_9MICO</name>
<keyword evidence="6" id="KW-0119">Carbohydrate metabolism</keyword>
<dbReference type="SMART" id="SM00089">
    <property type="entry name" value="PKD"/>
    <property type="match status" value="1"/>
</dbReference>
<keyword evidence="6" id="KW-0624">Polysaccharide degradation</keyword>
<keyword evidence="11" id="KW-1185">Reference proteome</keyword>
<dbReference type="SUPFAM" id="SSF49899">
    <property type="entry name" value="Concanavalin A-like lectins/glucanases"/>
    <property type="match status" value="1"/>
</dbReference>
<dbReference type="EMBL" id="FXWJ01000004">
    <property type="protein sequence ID" value="SMQ72657.1"/>
    <property type="molecule type" value="Genomic_DNA"/>
</dbReference>
<evidence type="ECO:0000256" key="2">
    <source>
        <dbReference type="ARBA" id="ARBA00022729"/>
    </source>
</evidence>
<feature type="compositionally biased region" description="Pro residues" evidence="7">
    <location>
        <begin position="1120"/>
        <end position="1131"/>
    </location>
</feature>
<evidence type="ECO:0000313" key="10">
    <source>
        <dbReference type="EMBL" id="SMQ72657.1"/>
    </source>
</evidence>
<dbReference type="Gene3D" id="2.60.120.200">
    <property type="match status" value="1"/>
</dbReference>
<dbReference type="CDD" id="cd00110">
    <property type="entry name" value="LamG"/>
    <property type="match status" value="1"/>
</dbReference>
<evidence type="ECO:0000256" key="3">
    <source>
        <dbReference type="ARBA" id="ARBA00023157"/>
    </source>
</evidence>
<dbReference type="SUPFAM" id="SSF49265">
    <property type="entry name" value="Fibronectin type III"/>
    <property type="match status" value="1"/>
</dbReference>
<keyword evidence="5" id="KW-0378">Hydrolase</keyword>
<dbReference type="PROSITE" id="PS50853">
    <property type="entry name" value="FN3"/>
    <property type="match status" value="1"/>
</dbReference>
<keyword evidence="3" id="KW-1015">Disulfide bond</keyword>
<evidence type="ECO:0000256" key="4">
    <source>
        <dbReference type="ARBA" id="ARBA00023273"/>
    </source>
</evidence>
<keyword evidence="4" id="KW-0966">Cell projection</keyword>
<feature type="domain" description="PKD" evidence="8">
    <location>
        <begin position="813"/>
        <end position="897"/>
    </location>
</feature>
<evidence type="ECO:0000256" key="5">
    <source>
        <dbReference type="ARBA" id="ARBA00023295"/>
    </source>
</evidence>
<dbReference type="CDD" id="cd00063">
    <property type="entry name" value="FN3"/>
    <property type="match status" value="1"/>
</dbReference>
<keyword evidence="2" id="KW-0732">Signal</keyword>
<feature type="domain" description="Fibronectin type-III" evidence="9">
    <location>
        <begin position="473"/>
        <end position="571"/>
    </location>
</feature>
<dbReference type="SUPFAM" id="SSF49299">
    <property type="entry name" value="PKD domain"/>
    <property type="match status" value="1"/>
</dbReference>
<feature type="compositionally biased region" description="Low complexity" evidence="7">
    <location>
        <begin position="1132"/>
        <end position="1166"/>
    </location>
</feature>
<dbReference type="InterPro" id="IPR036116">
    <property type="entry name" value="FN3_sf"/>
</dbReference>
<feature type="region of interest" description="Disordered" evidence="7">
    <location>
        <begin position="1111"/>
        <end position="1169"/>
    </location>
</feature>
<evidence type="ECO:0000259" key="8">
    <source>
        <dbReference type="PROSITE" id="PS50093"/>
    </source>
</evidence>
<dbReference type="Proteomes" id="UP000194464">
    <property type="component" value="Unassembled WGS sequence"/>
</dbReference>
<proteinExistence type="predicted"/>
<keyword evidence="5" id="KW-0326">Glycosidase</keyword>
<dbReference type="InterPro" id="IPR000601">
    <property type="entry name" value="PKD_dom"/>
</dbReference>
<comment type="caution">
    <text evidence="10">The sequence shown here is derived from an EMBL/GenBank/DDBJ whole genome shotgun (WGS) entry which is preliminary data.</text>
</comment>
<dbReference type="SMART" id="SM00560">
    <property type="entry name" value="LamGL"/>
    <property type="match status" value="1"/>
</dbReference>
<dbReference type="InterPro" id="IPR001791">
    <property type="entry name" value="Laminin_G"/>
</dbReference>
<feature type="region of interest" description="Disordered" evidence="7">
    <location>
        <begin position="618"/>
        <end position="643"/>
    </location>
</feature>
<reference evidence="10 11" key="1">
    <citation type="submission" date="2017-04" db="EMBL/GenBank/DDBJ databases">
        <authorList>
            <person name="Varghese N."/>
            <person name="Submissions S."/>
        </authorList>
    </citation>
    <scope>NUCLEOTIDE SEQUENCE [LARGE SCALE GENOMIC DNA]</scope>
    <source>
        <strain evidence="10 11">VKM Ac-1784</strain>
    </source>
</reference>
<dbReference type="InterPro" id="IPR013320">
    <property type="entry name" value="ConA-like_dom_sf"/>
</dbReference>
<sequence>MGRLRTERADDPRTSLTRRWATALAGSVATAALLVGALVPATAAVADSAPVDPANPLTPTTVTADALPTPQIDGVVWDQVVAGGTVFVGGQFTTARPAGAAVGVGTVPRSNFLAYDLATGGLRTDITTSFDGQIRAMAVSPDQSRLYVAGSFTKVDGSTRYRVAAFSLPSMTLVSTFAPTVNATVESIAVTSGSVYLGGIFTSVQKTERLRGAALNATNAALQPWNPSVLGGSVKAIVVSPDGSKVVLGGGFTSIGGSTEPGLGMGAVSGDTGGILPWAANSIIRNGGTKSSVFSLSSDADSVYGVGYQHSQGGKATEGTFRMRWSDGGLDWLADCHGDSYSVQVVGDVVYTAGHAHACDNTGGFPNSDGYHRAVAFSKQSVGRVAHNTPPGGWTYGNFEGNPATQLLHWFPDMNAGTFTGLNQGPWDVTAGGDYVLYAGEFTTVNGAPQQGLARFATRAASTNAQGPQLGGSKMTPRVTAVGGGAAKVTWPSNEDRDNAVLRYDVIRDNATTAPVFTVNAASSFWDKPDLTFVDQGLTPGRSYSYRVKTTDATGNTAWGDNVSFTATDGAPIASTDLDRTVLADSPSHYWSLNEASGTTGGDWAGGGDLQLTGTTLARGQAGAESDGSGTSTAFGGDARGVTATTEPFTNRFTLEAWVQTTTTSGGPIIGASNGTALGSGNRDRLVYLGNDGRVRFGLYPGTVRTVTSTSAVNDGAWHHVVAVLGNTGQQIYIDGVLEAEDTGTVRGQDYSGYWTVGGTSLSGWPDRPSSDHLDGKLDDVAVYPRALTGAQLAAHHAVGTDGIAPEPENQAPTAAFTATGDLLTVSVDGTASTDADGTVTAYAWDFGDGATGAGATASHTYTAAGDYTVSLTVTDNDGATATATRSVTATAPVVTEPTATLFASDAFDRSATSAWGDAPTGGTWTVTGGKTAFAVSGSAATIQAPAGGTRTARLNAVSEASADVLTDVAPSVIANGGGAYYSVITRQVGSVAYSARLWYRAANDVRLQLLSGSTVLVSQKIDGLTAAAADALHLRAAAGAPVDGVTSLSAKVWAGSAAEPADWQVTASDTNAALQAPGGVGLSGYVSGSATNGPVTFTVGSFDAIAAGGREAAATAPEPTDPADPTPVEPTEPVTPTEPTTPVEPTEPTTPTEPSEPTTPAEPTPLVSDDFARTVTSGWGDATVGGTWTLTGGKTGFGVSSGRGTIAATPGATRTAILAATPVAAAQTSVTFSLDQAPTGGGQFVSLIARQIGADRYVTRAWVQATGVVQLQVQRNGSTISAVNLAGTAVTAGTEIHLVTRTTGTTSTTIEAKAWTGDTEPTAFQLAVVDDTAALQGSGVVGVGFYLSGSAQAATSVSFRDLRVLPVG</sequence>
<dbReference type="InterPro" id="IPR003961">
    <property type="entry name" value="FN3_dom"/>
</dbReference>
<dbReference type="Gene3D" id="2.60.40.10">
    <property type="entry name" value="Immunoglobulins"/>
    <property type="match status" value="2"/>
</dbReference>
<comment type="subcellular location">
    <subcellularLocation>
        <location evidence="1">Cell projection</location>
    </subcellularLocation>
</comment>
<organism evidence="10 11">
    <name type="scientific">Plantibacter elymi</name>
    <name type="common">nom. nud.</name>
    <dbReference type="NCBI Taxonomy" id="199708"/>
    <lineage>
        <taxon>Bacteria</taxon>
        <taxon>Bacillati</taxon>
        <taxon>Actinomycetota</taxon>
        <taxon>Actinomycetes</taxon>
        <taxon>Micrococcales</taxon>
        <taxon>Microbacteriaceae</taxon>
        <taxon>Plantibacter</taxon>
    </lineage>
</organism>
<evidence type="ECO:0000256" key="1">
    <source>
        <dbReference type="ARBA" id="ARBA00004316"/>
    </source>
</evidence>
<dbReference type="PANTHER" id="PTHR31778">
    <property type="entry name" value="BUD SITE SELECTION PROTEIN RAX2"/>
    <property type="match status" value="1"/>
</dbReference>
<protein>
    <submittedName>
        <fullName evidence="10">PKD domain-containing protein</fullName>
    </submittedName>
</protein>
<dbReference type="Pfam" id="PF13385">
    <property type="entry name" value="Laminin_G_3"/>
    <property type="match status" value="1"/>
</dbReference>
<dbReference type="SUPFAM" id="SSF101898">
    <property type="entry name" value="NHL repeat"/>
    <property type="match status" value="1"/>
</dbReference>
<gene>
    <name evidence="10" type="ORF">SAMN06295909_2922</name>
</gene>
<dbReference type="RefSeq" id="WP_119863565.1">
    <property type="nucleotide sequence ID" value="NZ_FXWJ01000004.1"/>
</dbReference>
<evidence type="ECO:0000256" key="7">
    <source>
        <dbReference type="SAM" id="MobiDB-lite"/>
    </source>
</evidence>
<dbReference type="PANTHER" id="PTHR31778:SF2">
    <property type="entry name" value="BUD SITE SELECTION PROTEIN RAX2"/>
    <property type="match status" value="1"/>
</dbReference>
<evidence type="ECO:0000259" key="9">
    <source>
        <dbReference type="PROSITE" id="PS50853"/>
    </source>
</evidence>
<dbReference type="InterPro" id="IPR006558">
    <property type="entry name" value="LamG-like"/>
</dbReference>
<accession>A0ABY1RF50</accession>
<dbReference type="InterPro" id="IPR022409">
    <property type="entry name" value="PKD/Chitinase_dom"/>
</dbReference>
<dbReference type="CDD" id="cd00146">
    <property type="entry name" value="PKD"/>
    <property type="match status" value="1"/>
</dbReference>
<dbReference type="InterPro" id="IPR035986">
    <property type="entry name" value="PKD_dom_sf"/>
</dbReference>
<dbReference type="PROSITE" id="PS50093">
    <property type="entry name" value="PKD"/>
    <property type="match status" value="1"/>
</dbReference>
<evidence type="ECO:0000313" key="11">
    <source>
        <dbReference type="Proteomes" id="UP000194464"/>
    </source>
</evidence>
<dbReference type="InterPro" id="IPR013783">
    <property type="entry name" value="Ig-like_fold"/>
</dbReference>
<evidence type="ECO:0000256" key="6">
    <source>
        <dbReference type="ARBA" id="ARBA00023326"/>
    </source>
</evidence>
<dbReference type="Pfam" id="PF18911">
    <property type="entry name" value="PKD_4"/>
    <property type="match status" value="1"/>
</dbReference>